<reference evidence="1 2" key="1">
    <citation type="submission" date="2018-06" db="EMBL/GenBank/DDBJ databases">
        <title>Comparative genomics of Bradyrhizobium nodulating Arachidis hypogaea.</title>
        <authorList>
            <person name="Li Y."/>
        </authorList>
    </citation>
    <scope>NUCLEOTIDE SEQUENCE [LARGE SCALE GENOMIC DNA]</scope>
    <source>
        <strain evidence="1 2">CCBAU 051107</strain>
    </source>
</reference>
<dbReference type="KEGG" id="barh:WN72_05030"/>
<evidence type="ECO:0000313" key="1">
    <source>
        <dbReference type="EMBL" id="QOZ65861.1"/>
    </source>
</evidence>
<organism evidence="1 2">
    <name type="scientific">Bradyrhizobium arachidis</name>
    <dbReference type="NCBI Taxonomy" id="858423"/>
    <lineage>
        <taxon>Bacteria</taxon>
        <taxon>Pseudomonadati</taxon>
        <taxon>Pseudomonadota</taxon>
        <taxon>Alphaproteobacteria</taxon>
        <taxon>Hyphomicrobiales</taxon>
        <taxon>Nitrobacteraceae</taxon>
        <taxon>Bradyrhizobium</taxon>
    </lineage>
</organism>
<evidence type="ECO:0000313" key="2">
    <source>
        <dbReference type="Proteomes" id="UP000594015"/>
    </source>
</evidence>
<proteinExistence type="predicted"/>
<name>A0AAE7TFN1_9BRAD</name>
<sequence>MFLAALRDTAGMAALFVRPTEENGHAKARRFLAVPFLDLGALFLDLLGVTLSRVMSEFFVSVDL</sequence>
<accession>A0AAE7TFN1</accession>
<dbReference type="EMBL" id="CP030050">
    <property type="protein sequence ID" value="QOZ65861.1"/>
    <property type="molecule type" value="Genomic_DNA"/>
</dbReference>
<protein>
    <submittedName>
        <fullName evidence="1">Uncharacterized protein</fullName>
    </submittedName>
</protein>
<gene>
    <name evidence="1" type="ORF">WN72_05030</name>
</gene>
<dbReference type="Proteomes" id="UP000594015">
    <property type="component" value="Chromosome"/>
</dbReference>
<dbReference type="AlphaFoldDB" id="A0AAE7TFN1"/>